<feature type="region of interest" description="Disordered" evidence="1">
    <location>
        <begin position="1"/>
        <end position="60"/>
    </location>
</feature>
<evidence type="ECO:0000256" key="1">
    <source>
        <dbReference type="SAM" id="MobiDB-lite"/>
    </source>
</evidence>
<dbReference type="Proteomes" id="UP000838756">
    <property type="component" value="Unassembled WGS sequence"/>
</dbReference>
<name>A0A8S4SBJ3_9NEOP</name>
<feature type="compositionally biased region" description="Basic and acidic residues" evidence="1">
    <location>
        <begin position="91"/>
        <end position="101"/>
    </location>
</feature>
<dbReference type="EMBL" id="CAKXAJ010026130">
    <property type="protein sequence ID" value="CAH2257814.1"/>
    <property type="molecule type" value="Genomic_DNA"/>
</dbReference>
<feature type="region of interest" description="Disordered" evidence="1">
    <location>
        <begin position="78"/>
        <end position="101"/>
    </location>
</feature>
<evidence type="ECO:0000313" key="2">
    <source>
        <dbReference type="EMBL" id="CAH2257814.1"/>
    </source>
</evidence>
<keyword evidence="3" id="KW-1185">Reference proteome</keyword>
<organism evidence="2 3">
    <name type="scientific">Pararge aegeria aegeria</name>
    <dbReference type="NCBI Taxonomy" id="348720"/>
    <lineage>
        <taxon>Eukaryota</taxon>
        <taxon>Metazoa</taxon>
        <taxon>Ecdysozoa</taxon>
        <taxon>Arthropoda</taxon>
        <taxon>Hexapoda</taxon>
        <taxon>Insecta</taxon>
        <taxon>Pterygota</taxon>
        <taxon>Neoptera</taxon>
        <taxon>Endopterygota</taxon>
        <taxon>Lepidoptera</taxon>
        <taxon>Glossata</taxon>
        <taxon>Ditrysia</taxon>
        <taxon>Papilionoidea</taxon>
        <taxon>Nymphalidae</taxon>
        <taxon>Satyrinae</taxon>
        <taxon>Satyrini</taxon>
        <taxon>Parargina</taxon>
        <taxon>Pararge</taxon>
    </lineage>
</organism>
<comment type="caution">
    <text evidence="2">The sequence shown here is derived from an EMBL/GenBank/DDBJ whole genome shotgun (WGS) entry which is preliminary data.</text>
</comment>
<evidence type="ECO:0000313" key="3">
    <source>
        <dbReference type="Proteomes" id="UP000838756"/>
    </source>
</evidence>
<feature type="compositionally biased region" description="Polar residues" evidence="1">
    <location>
        <begin position="45"/>
        <end position="56"/>
    </location>
</feature>
<reference evidence="2" key="1">
    <citation type="submission" date="2022-03" db="EMBL/GenBank/DDBJ databases">
        <authorList>
            <person name="Lindestad O."/>
        </authorList>
    </citation>
    <scope>NUCLEOTIDE SEQUENCE</scope>
</reference>
<gene>
    <name evidence="2" type="primary">jg8964</name>
    <name evidence="2" type="ORF">PAEG_LOCUS23231</name>
</gene>
<dbReference type="AlphaFoldDB" id="A0A8S4SBJ3"/>
<accession>A0A8S4SBJ3</accession>
<protein>
    <submittedName>
        <fullName evidence="2">Jg8964 protein</fullName>
    </submittedName>
</protein>
<proteinExistence type="predicted"/>
<sequence length="101" mass="10732">MALNAVTRREAEVAMGRAHNSEKGWTLGSQGAGMAAPNCAGETYNRASPQRSSNHPRQLDNAEAQMVTSMPIGFDIIPARAGDDLADSDAETSHRHDKPTG</sequence>